<dbReference type="RefSeq" id="WP_065082072.1">
    <property type="nucleotide sequence ID" value="NZ_CP016374.1"/>
</dbReference>
<dbReference type="Proteomes" id="UP000190848">
    <property type="component" value="Chromosome"/>
</dbReference>
<name>A0AAU8UQP5_9FLAO</name>
<accession>A0AAU8UQP5</accession>
<sequence>MKQINSNYEAGRQIVVFDEIVTTLPGGAHVERGGAIARFTDGILPAGTAIVKDDADLYQVLAADATAFDDVVGLTSHDVAIDDFPLVAVVTGGTFRVDAVPAFEKTHVVDIKKAVPTLISH</sequence>
<evidence type="ECO:0008006" key="3">
    <source>
        <dbReference type="Google" id="ProtNLM"/>
    </source>
</evidence>
<evidence type="ECO:0000313" key="1">
    <source>
        <dbReference type="EMBL" id="AQX00426.1"/>
    </source>
</evidence>
<evidence type="ECO:0000313" key="2">
    <source>
        <dbReference type="Proteomes" id="UP000190848"/>
    </source>
</evidence>
<protein>
    <recommendedName>
        <fullName evidence="3">Head decoration protein</fullName>
    </recommendedName>
</protein>
<organism evidence="1 2">
    <name type="scientific">Elizabethkingia anophelis</name>
    <dbReference type="NCBI Taxonomy" id="1117645"/>
    <lineage>
        <taxon>Bacteria</taxon>
        <taxon>Pseudomonadati</taxon>
        <taxon>Bacteroidota</taxon>
        <taxon>Flavobacteriia</taxon>
        <taxon>Flavobacteriales</taxon>
        <taxon>Weeksellaceae</taxon>
        <taxon>Elizabethkingia</taxon>
    </lineage>
</organism>
<proteinExistence type="predicted"/>
<dbReference type="AlphaFoldDB" id="A0AAU8UQP5"/>
<gene>
    <name evidence="1" type="ORF">BBD32_02580</name>
</gene>
<reference evidence="1 2" key="1">
    <citation type="submission" date="2016-07" db="EMBL/GenBank/DDBJ databases">
        <title>Revisiting the taxonomy of the Elizabethkingia Genus using Whole-Genome Sequencing, Optical Mapping, and MALDI-TOF, along with proposal of three novel Elizabethkingia species: Elizabethkingia bruuniana sp. nov., Elizabethkingia ursingii sp. nov., and Elizabethkingia occulta sp. nov.</title>
        <authorList>
            <person name="Nicholson A.C."/>
        </authorList>
    </citation>
    <scope>NUCLEOTIDE SEQUENCE [LARGE SCALE GENOMIC DNA]</scope>
    <source>
        <strain evidence="1 2">F3201</strain>
    </source>
</reference>
<dbReference type="EMBL" id="CP016374">
    <property type="protein sequence ID" value="AQX00426.1"/>
    <property type="molecule type" value="Genomic_DNA"/>
</dbReference>